<evidence type="ECO:0000313" key="4">
    <source>
        <dbReference type="EMBL" id="CAC5408099.1"/>
    </source>
</evidence>
<protein>
    <recommendedName>
        <fullName evidence="3">EF-hand domain-containing protein</fullName>
    </recommendedName>
</protein>
<feature type="compositionally biased region" description="Acidic residues" evidence="2">
    <location>
        <begin position="104"/>
        <end position="118"/>
    </location>
</feature>
<dbReference type="PROSITE" id="PS00018">
    <property type="entry name" value="EF_HAND_1"/>
    <property type="match status" value="2"/>
</dbReference>
<dbReference type="Gene3D" id="3.80.10.10">
    <property type="entry name" value="Ribonuclease Inhibitor"/>
    <property type="match status" value="1"/>
</dbReference>
<dbReference type="CDD" id="cd00051">
    <property type="entry name" value="EFh"/>
    <property type="match status" value="1"/>
</dbReference>
<dbReference type="SUPFAM" id="SSF47473">
    <property type="entry name" value="EF-hand"/>
    <property type="match status" value="1"/>
</dbReference>
<dbReference type="Pfam" id="PF13516">
    <property type="entry name" value="LRR_6"/>
    <property type="match status" value="7"/>
</dbReference>
<name>A0A6J8DIZ1_MYTCO</name>
<reference evidence="4 5" key="1">
    <citation type="submission" date="2020-06" db="EMBL/GenBank/DDBJ databases">
        <authorList>
            <person name="Li R."/>
            <person name="Bekaert M."/>
        </authorList>
    </citation>
    <scope>NUCLEOTIDE SEQUENCE [LARGE SCALE GENOMIC DNA]</scope>
    <source>
        <strain evidence="5">wild</strain>
    </source>
</reference>
<organism evidence="4 5">
    <name type="scientific">Mytilus coruscus</name>
    <name type="common">Sea mussel</name>
    <dbReference type="NCBI Taxonomy" id="42192"/>
    <lineage>
        <taxon>Eukaryota</taxon>
        <taxon>Metazoa</taxon>
        <taxon>Spiralia</taxon>
        <taxon>Lophotrochozoa</taxon>
        <taxon>Mollusca</taxon>
        <taxon>Bivalvia</taxon>
        <taxon>Autobranchia</taxon>
        <taxon>Pteriomorphia</taxon>
        <taxon>Mytilida</taxon>
        <taxon>Mytiloidea</taxon>
        <taxon>Mytilidae</taxon>
        <taxon>Mytilinae</taxon>
        <taxon>Mytilus</taxon>
    </lineage>
</organism>
<feature type="region of interest" description="Disordered" evidence="2">
    <location>
        <begin position="100"/>
        <end position="120"/>
    </location>
</feature>
<dbReference type="Gene3D" id="1.10.238.10">
    <property type="entry name" value="EF-hand"/>
    <property type="match status" value="1"/>
</dbReference>
<evidence type="ECO:0000259" key="3">
    <source>
        <dbReference type="PROSITE" id="PS50222"/>
    </source>
</evidence>
<dbReference type="SUPFAM" id="SSF52047">
    <property type="entry name" value="RNI-like"/>
    <property type="match status" value="1"/>
</dbReference>
<dbReference type="OrthoDB" id="120976at2759"/>
<dbReference type="PROSITE" id="PS51450">
    <property type="entry name" value="LRR"/>
    <property type="match status" value="1"/>
</dbReference>
<dbReference type="Proteomes" id="UP000507470">
    <property type="component" value="Unassembled WGS sequence"/>
</dbReference>
<feature type="domain" description="EF-hand" evidence="3">
    <location>
        <begin position="466"/>
        <end position="501"/>
    </location>
</feature>
<dbReference type="EMBL" id="CACVKT020007510">
    <property type="protein sequence ID" value="CAC5408099.1"/>
    <property type="molecule type" value="Genomic_DNA"/>
</dbReference>
<evidence type="ECO:0000256" key="2">
    <source>
        <dbReference type="SAM" id="MobiDB-lite"/>
    </source>
</evidence>
<dbReference type="PANTHER" id="PTHR24114:SF2">
    <property type="entry name" value="F-BOX DOMAIN-CONTAINING PROTEIN-RELATED"/>
    <property type="match status" value="1"/>
</dbReference>
<accession>A0A6J8DIZ1</accession>
<dbReference type="PROSITE" id="PS50222">
    <property type="entry name" value="EF_HAND_2"/>
    <property type="match status" value="2"/>
</dbReference>
<dbReference type="InterPro" id="IPR002048">
    <property type="entry name" value="EF_hand_dom"/>
</dbReference>
<dbReference type="InterPro" id="IPR018247">
    <property type="entry name" value="EF_Hand_1_Ca_BS"/>
</dbReference>
<feature type="domain" description="EF-hand" evidence="3">
    <location>
        <begin position="502"/>
        <end position="537"/>
    </location>
</feature>
<sequence>MSDKKYKVITDEQMEEEICTPEPANGWQNLKKAMKSKILDDEYEKSLYCEMRKKRRTSKTSMDDLSIEIPRCLIKRPSLILNDEILDFNRNIYQSIQSSTPTSDEFELSDFEDDEDTSEKENTCQEQYLRLCKKYHVVPVSRFYKQLEGNSMILKNHRFGKGEFKACAVALMCNGTVTHLDIEGGQIGAVGMSHLSDLLYFTDLLVKLNLTKNDIGREGLILLEEALDKNLKLLELNLSDNNINGDDCDIIRQIMEGDNMLQTLNLSNNRICNIGGQQIARGLVRNDRLKVLNLSWNRITGNGAAAIGYALGKNSDLQVLNISWNGFEHGGAHALAHGLSQNTCLKELDISSNRIGPSGVAKLMKGVKENTTLEALKIADNPIKTCSTIMVLLIVEKHENISFLDFGSQPVTEEFEQKVSKIRKYKKLVVKYGKIIRDTKAKKIDGDDTMYISGDPLLVLLEFTRMKKIHILDMFRAFDTDDSHSITWEEFREGIEQHKLPIRPSNIDKLIQSIDMDMDGQVDFSELIISQKAHKRKVEKLTARGEDEFKKSAIGIVNERLRKWFADHHFVLLQKSLTEAVS</sequence>
<keyword evidence="1" id="KW-0106">Calcium</keyword>
<keyword evidence="5" id="KW-1185">Reference proteome</keyword>
<dbReference type="GO" id="GO:0005509">
    <property type="term" value="F:calcium ion binding"/>
    <property type="evidence" value="ECO:0007669"/>
    <property type="project" value="InterPro"/>
</dbReference>
<dbReference type="SMART" id="SM00368">
    <property type="entry name" value="LRR_RI"/>
    <property type="match status" value="8"/>
</dbReference>
<gene>
    <name evidence="4" type="ORF">MCOR_41510</name>
</gene>
<dbReference type="PANTHER" id="PTHR24114">
    <property type="entry name" value="LEUCINE RICH REPEAT FAMILY PROTEIN"/>
    <property type="match status" value="1"/>
</dbReference>
<evidence type="ECO:0000313" key="5">
    <source>
        <dbReference type="Proteomes" id="UP000507470"/>
    </source>
</evidence>
<dbReference type="Pfam" id="PF13499">
    <property type="entry name" value="EF-hand_7"/>
    <property type="match status" value="1"/>
</dbReference>
<dbReference type="InterPro" id="IPR001611">
    <property type="entry name" value="Leu-rich_rpt"/>
</dbReference>
<evidence type="ECO:0000256" key="1">
    <source>
        <dbReference type="ARBA" id="ARBA00022837"/>
    </source>
</evidence>
<proteinExistence type="predicted"/>
<dbReference type="InterPro" id="IPR011992">
    <property type="entry name" value="EF-hand-dom_pair"/>
</dbReference>
<dbReference type="InterPro" id="IPR052394">
    <property type="entry name" value="LRR-containing"/>
</dbReference>
<dbReference type="InterPro" id="IPR032675">
    <property type="entry name" value="LRR_dom_sf"/>
</dbReference>
<dbReference type="AlphaFoldDB" id="A0A6J8DIZ1"/>